<dbReference type="RefSeq" id="WP_115467473.1">
    <property type="nucleotide sequence ID" value="NZ_QKRA01000002.1"/>
</dbReference>
<accession>A0A370UCD2</accession>
<evidence type="ECO:0000256" key="1">
    <source>
        <dbReference type="SAM" id="SignalP"/>
    </source>
</evidence>
<dbReference type="AlphaFoldDB" id="A0A370UCD2"/>
<organism evidence="3 4">
    <name type="scientific">Marinomonas piezotolerans</name>
    <dbReference type="NCBI Taxonomy" id="2213058"/>
    <lineage>
        <taxon>Bacteria</taxon>
        <taxon>Pseudomonadati</taxon>
        <taxon>Pseudomonadota</taxon>
        <taxon>Gammaproteobacteria</taxon>
        <taxon>Oceanospirillales</taxon>
        <taxon>Oceanospirillaceae</taxon>
        <taxon>Marinomonas</taxon>
    </lineage>
</organism>
<reference evidence="3 4" key="1">
    <citation type="submission" date="2018-06" db="EMBL/GenBank/DDBJ databases">
        <title>Marinomonas sp. YLB-05 draft genome sequence.</title>
        <authorList>
            <person name="Yu L."/>
            <person name="Tang X."/>
        </authorList>
    </citation>
    <scope>NUCLEOTIDE SEQUENCE [LARGE SCALE GENOMIC DNA]</scope>
    <source>
        <strain evidence="3 4">YLB-05</strain>
    </source>
</reference>
<gene>
    <name evidence="3" type="ORF">DN730_07470</name>
</gene>
<feature type="domain" description="Phosphatidic acid phosphatase type 2/haloperoxidase" evidence="2">
    <location>
        <begin position="166"/>
        <end position="230"/>
    </location>
</feature>
<proteinExistence type="predicted"/>
<protein>
    <recommendedName>
        <fullName evidence="2">Phosphatidic acid phosphatase type 2/haloperoxidase domain-containing protein</fullName>
    </recommendedName>
</protein>
<dbReference type="OrthoDB" id="271145at2"/>
<dbReference type="InterPro" id="IPR036938">
    <property type="entry name" value="PAP2/HPO_sf"/>
</dbReference>
<evidence type="ECO:0000259" key="2">
    <source>
        <dbReference type="Pfam" id="PF01569"/>
    </source>
</evidence>
<dbReference type="Proteomes" id="UP000254326">
    <property type="component" value="Unassembled WGS sequence"/>
</dbReference>
<sequence length="256" mass="28123">MGLIGRLCCGFILLISCSLGVASDESNDSLIDKVVGDYQAFYSVSTVKSLAPGFLVAGLMANTELDESIQGEIPHHDQRFIEHSKQVNYFGDSTRTIPSLPIYLATMGIDSWLNEEPSVVGQWGEYSLRTFLVGAPSGFLSANILGGSRPTDNRGSKWRLFDDVNSISGHSFSGAVPMINAAMLSQSIWAKSFFYGLSTLPALARVSMDRHYMSQAVLGWTFAYVSAKVVQRKRTDVSVAIHYYRNTPVLTLVKQF</sequence>
<dbReference type="EMBL" id="QKRA01000002">
    <property type="protein sequence ID" value="RDL45440.1"/>
    <property type="molecule type" value="Genomic_DNA"/>
</dbReference>
<dbReference type="PROSITE" id="PS51257">
    <property type="entry name" value="PROKAR_LIPOPROTEIN"/>
    <property type="match status" value="1"/>
</dbReference>
<feature type="chain" id="PRO_5016920031" description="Phosphatidic acid phosphatase type 2/haloperoxidase domain-containing protein" evidence="1">
    <location>
        <begin position="23"/>
        <end position="256"/>
    </location>
</feature>
<keyword evidence="4" id="KW-1185">Reference proteome</keyword>
<evidence type="ECO:0000313" key="4">
    <source>
        <dbReference type="Proteomes" id="UP000254326"/>
    </source>
</evidence>
<dbReference type="Pfam" id="PF01569">
    <property type="entry name" value="PAP2"/>
    <property type="match status" value="1"/>
</dbReference>
<keyword evidence="1" id="KW-0732">Signal</keyword>
<feature type="signal peptide" evidence="1">
    <location>
        <begin position="1"/>
        <end position="22"/>
    </location>
</feature>
<evidence type="ECO:0000313" key="3">
    <source>
        <dbReference type="EMBL" id="RDL45440.1"/>
    </source>
</evidence>
<name>A0A370UCD2_9GAMM</name>
<comment type="caution">
    <text evidence="3">The sequence shown here is derived from an EMBL/GenBank/DDBJ whole genome shotgun (WGS) entry which is preliminary data.</text>
</comment>
<dbReference type="SUPFAM" id="SSF48317">
    <property type="entry name" value="Acid phosphatase/Vanadium-dependent haloperoxidase"/>
    <property type="match status" value="1"/>
</dbReference>
<dbReference type="InterPro" id="IPR000326">
    <property type="entry name" value="PAP2/HPO"/>
</dbReference>